<sequence length="737" mass="77362">MSDIPASGIPIVSPLTGEVIELPDVPDPVFSSKVMGEGFGIKPLIGEVLAPADAEVVMVAETEHAIAFKMDSGLEILLHLGINTVELKGGPFHLNVSAGDRVRAGETIGTMDLAGIAAAGKKTESVLVFTNGDECLSSLDVKTGLADAGGEAARVTLKGAAAKAQAGAKSAQVRADDAADGTDVAAHTANGSASPGAMAPKTEGTNPMKNNALSGPNKRKGKKKAASAEEHAQLDAAARDIVEGVGGAGNIRKVIHCITRLRFYLKDEALADDSAVIDIDEVIDVARAAGQYQVVIGPKVGQVYEAIVKLLPRNSEDDVLGGEEERERPTTPFGWVKYGFSSLIGVITGSMIPIIGVLAASGILKGILALLTYYKVVEANSDTYKFIDAMASSMFYFLPIIVGFTAARRLGANPIIVAIIGGVLCFPSLVAMSNPKGGGYHVVATLGDTVFNADFFGIPVALPTGKEGMAYTSTIFPIIIAAWLASKMEPWLKRWIPAVIHSMFAPLVEIFVVSTLVLVVFGPLVMFFSGFIANGIDSVIDFNYILAGLVIGGLYQTLVIFGLHWAVIPIIASQLAAYHGNGPSKINAIVSVTMIAQGAGALAIWVKSKNPRIKQIAGPATISAMCGVTEPAMYGLNLKYGRAFITASIGGAVGGLVTGLLNVNMWGFTGAFVGFTSFINKQTGEIDSSFTGFWIASFVTVIVAFACTYLFGFKDSDLETERKVEKVRLGRREPVAK</sequence>
<keyword evidence="5" id="KW-0808">Transferase</keyword>
<dbReference type="SUPFAM" id="SSF55604">
    <property type="entry name" value="Glucose permease domain IIB"/>
    <property type="match status" value="1"/>
</dbReference>
<dbReference type="InterPro" id="IPR018113">
    <property type="entry name" value="PTrfase_EIIB_Cys"/>
</dbReference>
<dbReference type="Pfam" id="PF02378">
    <property type="entry name" value="PTS_EIIC"/>
    <property type="match status" value="1"/>
</dbReference>
<evidence type="ECO:0000256" key="13">
    <source>
        <dbReference type="SAM" id="Phobius"/>
    </source>
</evidence>
<reference evidence="17 18" key="1">
    <citation type="submission" date="2016-04" db="EMBL/GenBank/DDBJ databases">
        <title>Peptidophaga gingivicola gen. nov., sp. nov., isolated from human subgingival plaque.</title>
        <authorList>
            <person name="Beall C.J."/>
            <person name="Mokrzan E.M."/>
            <person name="Griffen A.L."/>
            <person name="Leys E.J."/>
        </authorList>
    </citation>
    <scope>NUCLEOTIDE SEQUENCE [LARGE SCALE GENOMIC DNA]</scope>
    <source>
        <strain evidence="17 18">BA112</strain>
    </source>
</reference>
<evidence type="ECO:0000256" key="4">
    <source>
        <dbReference type="ARBA" id="ARBA00022597"/>
    </source>
</evidence>
<dbReference type="GO" id="GO:0005886">
    <property type="term" value="C:plasma membrane"/>
    <property type="evidence" value="ECO:0007669"/>
    <property type="project" value="UniProtKB-SubCell"/>
</dbReference>
<evidence type="ECO:0000259" key="15">
    <source>
        <dbReference type="PROSITE" id="PS51098"/>
    </source>
</evidence>
<dbReference type="PANTHER" id="PTHR30175">
    <property type="entry name" value="PHOSPHOTRANSFERASE SYSTEM TRANSPORT PROTEIN"/>
    <property type="match status" value="1"/>
</dbReference>
<evidence type="ECO:0000313" key="17">
    <source>
        <dbReference type="EMBL" id="OAP85627.1"/>
    </source>
</evidence>
<feature type="domain" description="PTS EIIA type-1" evidence="14">
    <location>
        <begin position="27"/>
        <end position="131"/>
    </location>
</feature>
<evidence type="ECO:0000259" key="16">
    <source>
        <dbReference type="PROSITE" id="PS51103"/>
    </source>
</evidence>
<keyword evidence="8" id="KW-0418">Kinase</keyword>
<evidence type="ECO:0000256" key="12">
    <source>
        <dbReference type="SAM" id="MobiDB-lite"/>
    </source>
</evidence>
<keyword evidence="7 13" id="KW-0812">Transmembrane</keyword>
<dbReference type="SUPFAM" id="SSF51261">
    <property type="entry name" value="Duplicated hybrid motif"/>
    <property type="match status" value="1"/>
</dbReference>
<dbReference type="Proteomes" id="UP000078368">
    <property type="component" value="Unassembled WGS sequence"/>
</dbReference>
<feature type="transmembrane region" description="Helical" evidence="13">
    <location>
        <begin position="468"/>
        <end position="486"/>
    </location>
</feature>
<dbReference type="RefSeq" id="WP_009200050.1">
    <property type="nucleotide sequence ID" value="NZ_LVZK01000002.1"/>
</dbReference>
<dbReference type="FunFam" id="2.70.70.10:FF:000001">
    <property type="entry name" value="PTS system glucose-specific IIA component"/>
    <property type="match status" value="1"/>
</dbReference>
<dbReference type="PROSITE" id="PS00371">
    <property type="entry name" value="PTS_EIIA_TYPE_1_HIS"/>
    <property type="match status" value="1"/>
</dbReference>
<keyword evidence="3" id="KW-1003">Cell membrane</keyword>
<feature type="active site" description="Phosphocysteine intermediate; for EIIB activity" evidence="11">
    <location>
        <position position="257"/>
    </location>
</feature>
<name>A0A179B1M0_9ACTO</name>
<dbReference type="InterPro" id="IPR050558">
    <property type="entry name" value="PTS_Sugar-Specific_Components"/>
</dbReference>
<dbReference type="AlphaFoldDB" id="A0A179B1M0"/>
<dbReference type="Gene3D" id="3.30.1360.60">
    <property type="entry name" value="Glucose permease domain IIB"/>
    <property type="match status" value="1"/>
</dbReference>
<keyword evidence="9 13" id="KW-1133">Transmembrane helix</keyword>
<evidence type="ECO:0000256" key="11">
    <source>
        <dbReference type="PROSITE-ProRule" id="PRU00421"/>
    </source>
</evidence>
<comment type="caution">
    <text evidence="17">The sequence shown here is derived from an EMBL/GenBank/DDBJ whole genome shotgun (WGS) entry which is preliminary data.</text>
</comment>
<keyword evidence="2" id="KW-0813">Transport</keyword>
<evidence type="ECO:0000256" key="8">
    <source>
        <dbReference type="ARBA" id="ARBA00022777"/>
    </source>
</evidence>
<dbReference type="PROSITE" id="PS51093">
    <property type="entry name" value="PTS_EIIA_TYPE_1"/>
    <property type="match status" value="1"/>
</dbReference>
<proteinExistence type="predicted"/>
<dbReference type="InterPro" id="IPR013013">
    <property type="entry name" value="PTS_EIIC_1"/>
</dbReference>
<dbReference type="CDD" id="cd00212">
    <property type="entry name" value="PTS_IIB_glc"/>
    <property type="match status" value="1"/>
</dbReference>
<feature type="transmembrane region" description="Helical" evidence="13">
    <location>
        <begin position="693"/>
        <end position="713"/>
    </location>
</feature>
<dbReference type="Gene3D" id="2.70.70.10">
    <property type="entry name" value="Glucose Permease (Domain IIA)"/>
    <property type="match status" value="1"/>
</dbReference>
<evidence type="ECO:0000256" key="6">
    <source>
        <dbReference type="ARBA" id="ARBA00022683"/>
    </source>
</evidence>
<evidence type="ECO:0000256" key="10">
    <source>
        <dbReference type="ARBA" id="ARBA00023136"/>
    </source>
</evidence>
<dbReference type="Pfam" id="PF00367">
    <property type="entry name" value="PTS_EIIB"/>
    <property type="match status" value="1"/>
</dbReference>
<evidence type="ECO:0000259" key="14">
    <source>
        <dbReference type="PROSITE" id="PS51093"/>
    </source>
</evidence>
<feature type="transmembrane region" description="Helical" evidence="13">
    <location>
        <begin position="498"/>
        <end position="521"/>
    </location>
</feature>
<evidence type="ECO:0000313" key="18">
    <source>
        <dbReference type="Proteomes" id="UP000078368"/>
    </source>
</evidence>
<feature type="transmembrane region" description="Helical" evidence="13">
    <location>
        <begin position="586"/>
        <end position="606"/>
    </location>
</feature>
<feature type="domain" description="PTS EIIB type-1" evidence="15">
    <location>
        <begin position="235"/>
        <end position="317"/>
    </location>
</feature>
<evidence type="ECO:0000256" key="7">
    <source>
        <dbReference type="ARBA" id="ARBA00022692"/>
    </source>
</evidence>
<keyword evidence="10 13" id="KW-0472">Membrane</keyword>
<feature type="domain" description="PTS EIIC type-1" evidence="16">
    <location>
        <begin position="345"/>
        <end position="727"/>
    </location>
</feature>
<feature type="region of interest" description="Disordered" evidence="12">
    <location>
        <begin position="168"/>
        <end position="230"/>
    </location>
</feature>
<dbReference type="PANTHER" id="PTHR30175:SF1">
    <property type="entry name" value="PTS SYSTEM ARBUTIN-, CELLOBIOSE-, AND SALICIN-SPECIFIC EIIBC COMPONENT-RELATED"/>
    <property type="match status" value="1"/>
</dbReference>
<dbReference type="PROSITE" id="PS51103">
    <property type="entry name" value="PTS_EIIC_TYPE_1"/>
    <property type="match status" value="1"/>
</dbReference>
<dbReference type="STRING" id="1823756.A4H34_08505"/>
<dbReference type="GO" id="GO:0016301">
    <property type="term" value="F:kinase activity"/>
    <property type="evidence" value="ECO:0007669"/>
    <property type="project" value="UniProtKB-KW"/>
</dbReference>
<evidence type="ECO:0000256" key="5">
    <source>
        <dbReference type="ARBA" id="ARBA00022679"/>
    </source>
</evidence>
<dbReference type="GO" id="GO:0009401">
    <property type="term" value="P:phosphoenolpyruvate-dependent sugar phosphotransferase system"/>
    <property type="evidence" value="ECO:0007669"/>
    <property type="project" value="UniProtKB-KW"/>
</dbReference>
<comment type="subcellular location">
    <subcellularLocation>
        <location evidence="1">Cell membrane</location>
        <topology evidence="1">Multi-pass membrane protein</topology>
    </subcellularLocation>
</comment>
<dbReference type="EMBL" id="LVZK01000002">
    <property type="protein sequence ID" value="OAP85627.1"/>
    <property type="molecule type" value="Genomic_DNA"/>
</dbReference>
<keyword evidence="6" id="KW-0598">Phosphotransferase system</keyword>
<dbReference type="PROSITE" id="PS51098">
    <property type="entry name" value="PTS_EIIB_TYPE_1"/>
    <property type="match status" value="1"/>
</dbReference>
<feature type="transmembrane region" description="Helical" evidence="13">
    <location>
        <begin position="351"/>
        <end position="374"/>
    </location>
</feature>
<feature type="transmembrane region" description="Helical" evidence="13">
    <location>
        <begin position="412"/>
        <end position="430"/>
    </location>
</feature>
<dbReference type="InterPro" id="IPR011055">
    <property type="entry name" value="Dup_hybrid_motif"/>
</dbReference>
<evidence type="ECO:0000256" key="2">
    <source>
        <dbReference type="ARBA" id="ARBA00022448"/>
    </source>
</evidence>
<dbReference type="InterPro" id="IPR001996">
    <property type="entry name" value="PTS_IIB_1"/>
</dbReference>
<dbReference type="GO" id="GO:0015771">
    <property type="term" value="P:trehalose transport"/>
    <property type="evidence" value="ECO:0007669"/>
    <property type="project" value="TreeGrafter"/>
</dbReference>
<dbReference type="InterPro" id="IPR003352">
    <property type="entry name" value="PTS_EIIC"/>
</dbReference>
<gene>
    <name evidence="17" type="ORF">A4H34_08505</name>
</gene>
<organism evidence="17 18">
    <name type="scientific">Peptidiphaga gingivicola</name>
    <dbReference type="NCBI Taxonomy" id="2741497"/>
    <lineage>
        <taxon>Bacteria</taxon>
        <taxon>Bacillati</taxon>
        <taxon>Actinomycetota</taxon>
        <taxon>Actinomycetes</taxon>
        <taxon>Actinomycetales</taxon>
        <taxon>Actinomycetaceae</taxon>
        <taxon>Peptidiphaga</taxon>
    </lineage>
</organism>
<evidence type="ECO:0000256" key="1">
    <source>
        <dbReference type="ARBA" id="ARBA00004651"/>
    </source>
</evidence>
<dbReference type="OrthoDB" id="9797715at2"/>
<dbReference type="GO" id="GO:0090589">
    <property type="term" value="F:protein-phosphocysteine-trehalose phosphotransferase system transporter activity"/>
    <property type="evidence" value="ECO:0007669"/>
    <property type="project" value="TreeGrafter"/>
</dbReference>
<dbReference type="NCBIfam" id="TIGR00830">
    <property type="entry name" value="PTBA"/>
    <property type="match status" value="1"/>
</dbReference>
<feature type="compositionally biased region" description="Polar residues" evidence="12">
    <location>
        <begin position="203"/>
        <end position="214"/>
    </location>
</feature>
<feature type="transmembrane region" description="Helical" evidence="13">
    <location>
        <begin position="643"/>
        <end position="673"/>
    </location>
</feature>
<accession>A0A179B1M0</accession>
<dbReference type="Pfam" id="PF00358">
    <property type="entry name" value="PTS_EIIA_1"/>
    <property type="match status" value="1"/>
</dbReference>
<protein>
    <submittedName>
        <fullName evidence="17">PTS beta-glucoside transporter subunit IIABC</fullName>
    </submittedName>
</protein>
<dbReference type="InterPro" id="IPR001127">
    <property type="entry name" value="PTS_EIIA_1_perm"/>
</dbReference>
<dbReference type="InterPro" id="IPR036878">
    <property type="entry name" value="Glu_permease_IIB"/>
</dbReference>
<evidence type="ECO:0000256" key="3">
    <source>
        <dbReference type="ARBA" id="ARBA00022475"/>
    </source>
</evidence>
<evidence type="ECO:0000256" key="9">
    <source>
        <dbReference type="ARBA" id="ARBA00022989"/>
    </source>
</evidence>
<keyword evidence="18" id="KW-1185">Reference proteome</keyword>
<dbReference type="GO" id="GO:0008982">
    <property type="term" value="F:protein-N(PI)-phosphohistidine-sugar phosphotransferase activity"/>
    <property type="evidence" value="ECO:0007669"/>
    <property type="project" value="InterPro"/>
</dbReference>
<keyword evidence="4" id="KW-0762">Sugar transport</keyword>
<dbReference type="PROSITE" id="PS01035">
    <property type="entry name" value="PTS_EIIB_TYPE_1_CYS"/>
    <property type="match status" value="1"/>
</dbReference>